<sequence length="232" mass="28121">MDKLTKTEIRKNLKIIEEELNNREEWELENVCVEYRLFLNREGNLNFIILSDEESDKYENYAIELEDYDVKSILKATINYIYENEINYRNNYIRKTKSFNNRKIKSMTLWLERSKQDRVQKINEELAERYKTTKMMENRVIEYKDYIRDLYSCLSVLCPDWKIQDIKSYVFNKLKESGFTDFSMTMIDSNTINTTKYNDKDEVIKSFNIVIEQYSHKDIILNMVRNMLKESA</sequence>
<evidence type="ECO:0000313" key="1">
    <source>
        <dbReference type="EMBL" id="NFJ10632.1"/>
    </source>
</evidence>
<accession>A0A846JAK7</accession>
<comment type="caution">
    <text evidence="1">The sequence shown here is derived from an EMBL/GenBank/DDBJ whole genome shotgun (WGS) entry which is preliminary data.</text>
</comment>
<dbReference type="AlphaFoldDB" id="A0A846JAK7"/>
<name>A0A846JAK7_CLOBO</name>
<organism evidence="1 2">
    <name type="scientific">Clostridium botulinum</name>
    <dbReference type="NCBI Taxonomy" id="1491"/>
    <lineage>
        <taxon>Bacteria</taxon>
        <taxon>Bacillati</taxon>
        <taxon>Bacillota</taxon>
        <taxon>Clostridia</taxon>
        <taxon>Eubacteriales</taxon>
        <taxon>Clostridiaceae</taxon>
        <taxon>Clostridium</taxon>
    </lineage>
</organism>
<evidence type="ECO:0000313" key="2">
    <source>
        <dbReference type="Proteomes" id="UP000480039"/>
    </source>
</evidence>
<reference evidence="1 2" key="1">
    <citation type="submission" date="2019-04" db="EMBL/GenBank/DDBJ databases">
        <title>Genome sequencing of Clostridium botulinum Groups I-IV and Clostridium butyricum.</title>
        <authorList>
            <person name="Brunt J."/>
            <person name="Van Vliet A.H.M."/>
            <person name="Stringer S.C."/>
            <person name="Carter A.T."/>
            <person name="Peck M.W."/>
        </authorList>
    </citation>
    <scope>NUCLEOTIDE SEQUENCE [LARGE SCALE GENOMIC DNA]</scope>
    <source>
        <strain evidence="1 2">Colworth BL30</strain>
    </source>
</reference>
<proteinExistence type="predicted"/>
<gene>
    <name evidence="1" type="ORF">FC871_19670</name>
</gene>
<dbReference type="EMBL" id="SWQE01000017">
    <property type="protein sequence ID" value="NFJ10632.1"/>
    <property type="molecule type" value="Genomic_DNA"/>
</dbReference>
<dbReference type="Proteomes" id="UP000480039">
    <property type="component" value="Unassembled WGS sequence"/>
</dbReference>
<protein>
    <submittedName>
        <fullName evidence="1">Uncharacterized protein</fullName>
    </submittedName>
</protein>